<keyword evidence="6" id="KW-1185">Reference proteome</keyword>
<evidence type="ECO:0000259" key="4">
    <source>
        <dbReference type="Pfam" id="PF00135"/>
    </source>
</evidence>
<keyword evidence="2 3" id="KW-0378">Hydrolase</keyword>
<feature type="signal peptide" evidence="3">
    <location>
        <begin position="1"/>
        <end position="21"/>
    </location>
</feature>
<evidence type="ECO:0000256" key="3">
    <source>
        <dbReference type="RuleBase" id="RU361235"/>
    </source>
</evidence>
<dbReference type="EC" id="3.1.1.-" evidence="3"/>
<dbReference type="SUPFAM" id="SSF53474">
    <property type="entry name" value="alpha/beta-Hydrolases"/>
    <property type="match status" value="1"/>
</dbReference>
<gene>
    <name evidence="5" type="ORF">V5O48_012664</name>
</gene>
<organism evidence="5 6">
    <name type="scientific">Marasmius crinis-equi</name>
    <dbReference type="NCBI Taxonomy" id="585013"/>
    <lineage>
        <taxon>Eukaryota</taxon>
        <taxon>Fungi</taxon>
        <taxon>Dikarya</taxon>
        <taxon>Basidiomycota</taxon>
        <taxon>Agaricomycotina</taxon>
        <taxon>Agaricomycetes</taxon>
        <taxon>Agaricomycetidae</taxon>
        <taxon>Agaricales</taxon>
        <taxon>Marasmiineae</taxon>
        <taxon>Marasmiaceae</taxon>
        <taxon>Marasmius</taxon>
    </lineage>
</organism>
<dbReference type="Pfam" id="PF00135">
    <property type="entry name" value="COesterase"/>
    <property type="match status" value="1"/>
</dbReference>
<comment type="caution">
    <text evidence="5">The sequence shown here is derived from an EMBL/GenBank/DDBJ whole genome shotgun (WGS) entry which is preliminary data.</text>
</comment>
<evidence type="ECO:0000256" key="2">
    <source>
        <dbReference type="ARBA" id="ARBA00022801"/>
    </source>
</evidence>
<dbReference type="Proteomes" id="UP001465976">
    <property type="component" value="Unassembled WGS sequence"/>
</dbReference>
<dbReference type="PROSITE" id="PS00122">
    <property type="entry name" value="CARBOXYLESTERASE_B_1"/>
    <property type="match status" value="1"/>
</dbReference>
<feature type="chain" id="PRO_5044952324" description="Carboxylic ester hydrolase" evidence="3">
    <location>
        <begin position="22"/>
        <end position="572"/>
    </location>
</feature>
<evidence type="ECO:0000313" key="5">
    <source>
        <dbReference type="EMBL" id="KAL0569300.1"/>
    </source>
</evidence>
<feature type="domain" description="Carboxylesterase type B" evidence="4">
    <location>
        <begin position="34"/>
        <end position="551"/>
    </location>
</feature>
<dbReference type="InterPro" id="IPR019819">
    <property type="entry name" value="Carboxylesterase_B_CS"/>
</dbReference>
<proteinExistence type="inferred from homology"/>
<dbReference type="InterPro" id="IPR019826">
    <property type="entry name" value="Carboxylesterase_B_AS"/>
</dbReference>
<dbReference type="PANTHER" id="PTHR11559">
    <property type="entry name" value="CARBOXYLESTERASE"/>
    <property type="match status" value="1"/>
</dbReference>
<dbReference type="InterPro" id="IPR002018">
    <property type="entry name" value="CarbesteraseB"/>
</dbReference>
<reference evidence="5 6" key="1">
    <citation type="submission" date="2024-02" db="EMBL/GenBank/DDBJ databases">
        <title>A draft genome for the cacao thread blight pathogen Marasmius crinis-equi.</title>
        <authorList>
            <person name="Cohen S.P."/>
            <person name="Baruah I.K."/>
            <person name="Amoako-Attah I."/>
            <person name="Bukari Y."/>
            <person name="Meinhardt L.W."/>
            <person name="Bailey B.A."/>
        </authorList>
    </citation>
    <scope>NUCLEOTIDE SEQUENCE [LARGE SCALE GENOMIC DNA]</scope>
    <source>
        <strain evidence="5 6">GH-76</strain>
    </source>
</reference>
<evidence type="ECO:0000256" key="1">
    <source>
        <dbReference type="ARBA" id="ARBA00005964"/>
    </source>
</evidence>
<dbReference type="EMBL" id="JBAHYK010001150">
    <property type="protein sequence ID" value="KAL0569300.1"/>
    <property type="molecule type" value="Genomic_DNA"/>
</dbReference>
<accession>A0ABR3F263</accession>
<protein>
    <recommendedName>
        <fullName evidence="3">Carboxylic ester hydrolase</fullName>
        <ecNumber evidence="3">3.1.1.-</ecNumber>
    </recommendedName>
</protein>
<dbReference type="PROSITE" id="PS00941">
    <property type="entry name" value="CARBOXYLESTERASE_B_2"/>
    <property type="match status" value="1"/>
</dbReference>
<dbReference type="InterPro" id="IPR050309">
    <property type="entry name" value="Type-B_Carboxylest/Lipase"/>
</dbReference>
<dbReference type="Gene3D" id="3.40.50.1820">
    <property type="entry name" value="alpha/beta hydrolase"/>
    <property type="match status" value="1"/>
</dbReference>
<name>A0ABR3F263_9AGAR</name>
<dbReference type="InterPro" id="IPR029058">
    <property type="entry name" value="AB_hydrolase_fold"/>
</dbReference>
<keyword evidence="3" id="KW-0732">Signal</keyword>
<comment type="similarity">
    <text evidence="1 3">Belongs to the type-B carboxylesterase/lipase family.</text>
</comment>
<evidence type="ECO:0000313" key="6">
    <source>
        <dbReference type="Proteomes" id="UP001465976"/>
    </source>
</evidence>
<sequence>MKTRGFLLNILLFSRLHGVIASEGQLAEVTFGGTRVTGRRNTELNIDFFGGVPFAEPPLKDLRFLPPVLKTTLNSSEFDASKPGLACLQTPSPPDGITEDCLTLNIYRPATTNNNKTLPVLFWIHGGGWVVGSGGRYNGSRLASRSIARGTPVVIITVNYRLGALGFPLGEESAADGILNLGLRDVVAALQWVKANIGAFGGDPAKVTIFGESAGAKDISLLLYNDQINDLASGAILESDAGMALMDPPLTSDIWSGFVSAVAPCSHLSSTTNTLDCLRSENVSSGDLVRAYEIANITFGGSLSFAWAPILDGDGGLVPGYTSQSVIKANFPVIVGSNLDEGTLIVSQDPTNTSSDDNIRVLIRSIFHPPSGREEDFQHIMDRVLKAYPNVPALGSPFGTGNETFGLSPDYKRAAAVLGDALSQANRRLLLEQLAQRTETQVYSFIFADTNEGVLTVPPEFNLGTPAPGSLGATHSAEISYVFGTLEDELGSNAVAKSALELSQTVMDYWISFAVTGDPNDGRGAQRPRWTPFNPGNPMVIQLKGNDTRMISDTFREEGISVFNEDPTVFRR</sequence>